<dbReference type="InterPro" id="IPR032750">
    <property type="entry name" value="TnsD_C"/>
</dbReference>
<evidence type="ECO:0000313" key="3">
    <source>
        <dbReference type="EMBL" id="PYY27176.1"/>
    </source>
</evidence>
<dbReference type="Pfam" id="PF15978">
    <property type="entry name" value="TnsD"/>
    <property type="match status" value="1"/>
</dbReference>
<feature type="domain" description="TniQ" evidence="1">
    <location>
        <begin position="4"/>
        <end position="158"/>
    </location>
</feature>
<dbReference type="EMBL" id="PRLG01000022">
    <property type="protein sequence ID" value="PYY27176.1"/>
    <property type="molecule type" value="Genomic_DNA"/>
</dbReference>
<feature type="domain" description="Transposon Tn7 transposition protein TnsD C-terminal" evidence="2">
    <location>
        <begin position="198"/>
        <end position="443"/>
    </location>
</feature>
<evidence type="ECO:0008006" key="5">
    <source>
        <dbReference type="Google" id="ProtNLM"/>
    </source>
</evidence>
<gene>
    <name evidence="3" type="ORF">PIL02S_04675</name>
</gene>
<organism evidence="3 4">
    <name type="scientific">Paenibacillus illinoisensis</name>
    <dbReference type="NCBI Taxonomy" id="59845"/>
    <lineage>
        <taxon>Bacteria</taxon>
        <taxon>Bacillati</taxon>
        <taxon>Bacillota</taxon>
        <taxon>Bacilli</taxon>
        <taxon>Bacillales</taxon>
        <taxon>Paenibacillaceae</taxon>
        <taxon>Paenibacillus</taxon>
    </lineage>
</organism>
<evidence type="ECO:0000259" key="2">
    <source>
        <dbReference type="Pfam" id="PF15978"/>
    </source>
</evidence>
<evidence type="ECO:0000313" key="4">
    <source>
        <dbReference type="Proteomes" id="UP000247459"/>
    </source>
</evidence>
<protein>
    <recommendedName>
        <fullName evidence="5">Tn7-like transposition protein D</fullName>
    </recommendedName>
</protein>
<evidence type="ECO:0000259" key="1">
    <source>
        <dbReference type="Pfam" id="PF06527"/>
    </source>
</evidence>
<comment type="caution">
    <text evidence="3">The sequence shown here is derived from an EMBL/GenBank/DDBJ whole genome shotgun (WGS) entry which is preliminary data.</text>
</comment>
<name>A0A2W0C4R5_9BACL</name>
<proteinExistence type="predicted"/>
<dbReference type="InterPro" id="IPR009492">
    <property type="entry name" value="TniQ"/>
</dbReference>
<reference evidence="3 4" key="1">
    <citation type="submission" date="2018-01" db="EMBL/GenBank/DDBJ databases">
        <title>Genome sequence of the PGP bacterium Paenibacillus illinoisensis E3.</title>
        <authorList>
            <person name="Rolli E."/>
            <person name="Marasco R."/>
            <person name="Bessem C."/>
            <person name="Michoud G."/>
            <person name="Gaiarsa S."/>
            <person name="Borin S."/>
            <person name="Daffonchio D."/>
        </authorList>
    </citation>
    <scope>NUCLEOTIDE SEQUENCE [LARGE SCALE GENOMIC DNA]</scope>
    <source>
        <strain evidence="3 4">E3</strain>
    </source>
</reference>
<dbReference type="Proteomes" id="UP000247459">
    <property type="component" value="Unassembled WGS sequence"/>
</dbReference>
<accession>A0A2W0C4R5</accession>
<sequence length="536" mass="62049">MINFPTPLPDELLYSIFARYHVNSGNENNRKTLLDLFSNSNVSATTAYSGYLHTLNTHIPGRAIPIVYLLEHHTLIPYYRPFIQEARFNRIFYTLVHSNCQPIYMWLGLPPSGVERPLFLRYCGQCVSADRLKVGVAYWHRSHQLTGVSVCVEHQCYLLDSSIHYAQKGKKHEFIPLESILPENIPLPLEGSNKEVDIAQRSIDLLTMTYEPLGLEAVRKYYLYKLQDMGFLTAGGNIRFMDLIPQFNSFYGSTFLITLGSTLDIGSQCTWLHKMLRKPRHATHPLRHVLMQYFLDMSMRDIVERDQYNKVNAFGIGPWPCLNKAASHFGSRVIESVRVTRCSDTSKPVGTFQCNCGFIYSRRGPDQSETDIFRVGRIKQLGAEWMEKLNELSLNPALSLREKARRLGVDPGTVKKYLNYSESAKDCSSINRSIRHKPKRQRKNYGDKRVPYQRVDWKKRDETLAQNIEKTATTLKTKYNRRISRSIIVQKLHCTTMIHTKREKLPLSRAKLEQVIETTEQYHERVHSLRENKVSI</sequence>
<dbReference type="Pfam" id="PF06527">
    <property type="entry name" value="TniQ"/>
    <property type="match status" value="1"/>
</dbReference>
<dbReference type="AlphaFoldDB" id="A0A2W0C4R5"/>